<name>A0A1V6MK86_9ACTN</name>
<protein>
    <submittedName>
        <fullName evidence="2">Uncharacterized protein</fullName>
    </submittedName>
</protein>
<dbReference type="Proteomes" id="UP000184286">
    <property type="component" value="Unassembled WGS sequence"/>
</dbReference>
<sequence>MSSAFTGTDLLTVMPDVSAYGYPPDPAGLTLDTGVPDVAGTGVADMASVSDQTADAATHVADAATHVADAATHVGDAVGHLADQAQDMIVPALIGLADLSGALLVTRLALRGTVALAAFNNKVAAEQEALSRRQMSLETGSECWRRAAEAAAGLNARITVLGLDPSGPGDPPPPAPVQPVGVPLDLLWKRLAETERALRRTEAQRAARATARLPFDHAQDPEHAAWYDRLRERRRQALIRYAEGGPGPEAAAPDHSGSTVLAEGTTLAEATALTEDDVLREGAELLAGLPLAFTSAGRELIDDCLREARRAVGRRPTAVRRYLDEAALIAHKESERALLADRARQDAALRLGALQAPAPEGVDTLPDASEAVEVLQRALRAGVAPSGAAERTVRQALVSRSAALQRAYLVAALRRATEQWGEGSVQGRMDADHWDFAPAAWGGRYWLRVRLTSTGQARVFTMRRPLPPEEEADPATAALDAERCAESSGYVDALGRLTEAEGVRAEFAWSSGQVRTGEPAPGLSGRTSSRRRPAPPLHRHHDR</sequence>
<organism evidence="2 3">
    <name type="scientific">Streptomyces phaeoluteigriseus</name>
    <dbReference type="NCBI Taxonomy" id="114686"/>
    <lineage>
        <taxon>Bacteria</taxon>
        <taxon>Bacillati</taxon>
        <taxon>Actinomycetota</taxon>
        <taxon>Actinomycetes</taxon>
        <taxon>Kitasatosporales</taxon>
        <taxon>Streptomycetaceae</taxon>
        <taxon>Streptomyces</taxon>
        <taxon>Streptomyces aurantiacus group</taxon>
    </lineage>
</organism>
<dbReference type="AlphaFoldDB" id="A0A1V6MK86"/>
<evidence type="ECO:0000313" key="2">
    <source>
        <dbReference type="EMBL" id="OQD52717.1"/>
    </source>
</evidence>
<dbReference type="RefSeq" id="WP_094103798.1">
    <property type="nucleotide sequence ID" value="NZ_MPOH02000019.1"/>
</dbReference>
<dbReference type="STRING" id="114686.BM536_031845"/>
<reference evidence="2 3" key="2">
    <citation type="submission" date="2017-02" db="EMBL/GenBank/DDBJ databases">
        <title>Draft genome sequence of Streptomyces phaeoluteigriseus type strain DSM41896.</title>
        <authorList>
            <person name="Salih T.S."/>
            <person name="Algora Gallardo L."/>
            <person name="Melo Santos T."/>
            <person name="Filgueira Martinez S."/>
            <person name="Herron P.R."/>
        </authorList>
    </citation>
    <scope>NUCLEOTIDE SEQUENCE [LARGE SCALE GENOMIC DNA]</scope>
    <source>
        <strain evidence="2 3">DSM 41896</strain>
    </source>
</reference>
<dbReference type="OrthoDB" id="4333527at2"/>
<evidence type="ECO:0000256" key="1">
    <source>
        <dbReference type="SAM" id="MobiDB-lite"/>
    </source>
</evidence>
<feature type="region of interest" description="Disordered" evidence="1">
    <location>
        <begin position="509"/>
        <end position="543"/>
    </location>
</feature>
<gene>
    <name evidence="2" type="ORF">BM536_031845</name>
</gene>
<dbReference type="EMBL" id="MPOH02000019">
    <property type="protein sequence ID" value="OQD52717.1"/>
    <property type="molecule type" value="Genomic_DNA"/>
</dbReference>
<evidence type="ECO:0000313" key="3">
    <source>
        <dbReference type="Proteomes" id="UP000184286"/>
    </source>
</evidence>
<proteinExistence type="predicted"/>
<accession>A0A1V6MK86</accession>
<comment type="caution">
    <text evidence="2">The sequence shown here is derived from an EMBL/GenBank/DDBJ whole genome shotgun (WGS) entry which is preliminary data.</text>
</comment>
<feature type="compositionally biased region" description="Basic residues" evidence="1">
    <location>
        <begin position="528"/>
        <end position="543"/>
    </location>
</feature>
<reference evidence="3" key="1">
    <citation type="submission" date="2016-11" db="EMBL/GenBank/DDBJ databases">
        <authorList>
            <person name="Schniete J.K."/>
            <person name="Salih T."/>
            <person name="Algora Gallardo L."/>
            <person name="Martinez Fernandez S."/>
            <person name="Herron P.R."/>
        </authorList>
    </citation>
    <scope>NUCLEOTIDE SEQUENCE [LARGE SCALE GENOMIC DNA]</scope>
    <source>
        <strain evidence="3">DSM 41896</strain>
    </source>
</reference>